<feature type="compositionally biased region" description="Polar residues" evidence="2">
    <location>
        <begin position="788"/>
        <end position="799"/>
    </location>
</feature>
<feature type="region of interest" description="Disordered" evidence="2">
    <location>
        <begin position="776"/>
        <end position="799"/>
    </location>
</feature>
<feature type="compositionally biased region" description="Polar residues" evidence="2">
    <location>
        <begin position="161"/>
        <end position="179"/>
    </location>
</feature>
<feature type="compositionally biased region" description="Polar residues" evidence="2">
    <location>
        <begin position="82"/>
        <end position="92"/>
    </location>
</feature>
<feature type="region of interest" description="Disordered" evidence="2">
    <location>
        <begin position="1137"/>
        <end position="1174"/>
    </location>
</feature>
<evidence type="ECO:0000313" key="3">
    <source>
        <dbReference type="EMBL" id="KAJ1913253.1"/>
    </source>
</evidence>
<comment type="caution">
    <text evidence="3">The sequence shown here is derived from an EMBL/GenBank/DDBJ whole genome shotgun (WGS) entry which is preliminary data.</text>
</comment>
<feature type="region of interest" description="Disordered" evidence="2">
    <location>
        <begin position="69"/>
        <end position="367"/>
    </location>
</feature>
<keyword evidence="4" id="KW-1185">Reference proteome</keyword>
<reference evidence="3" key="1">
    <citation type="submission" date="2022-07" db="EMBL/GenBank/DDBJ databases">
        <title>Phylogenomic reconstructions and comparative analyses of Kickxellomycotina fungi.</title>
        <authorList>
            <person name="Reynolds N.K."/>
            <person name="Stajich J.E."/>
            <person name="Barry K."/>
            <person name="Grigoriev I.V."/>
            <person name="Crous P."/>
            <person name="Smith M.E."/>
        </authorList>
    </citation>
    <scope>NUCLEOTIDE SEQUENCE</scope>
    <source>
        <strain evidence="3">NBRC 100468</strain>
    </source>
</reference>
<name>A0A9W8DPU0_9FUNG</name>
<sequence length="1330" mass="146801">MVRERQESNTDTRRTSSRYIGAELPVFNWVTRMPEDDGWLIVPSYIPQDPFYSDPIKVREYILKYGANKSGSSKSMKRPDASPNSQDSQKSLKYSFKKRNRPQRAASTRPKPFIRSASRNSTYNSITSDNGLASIQESSTTAISQDPQQQQQQSEGPVSRSRYSTASRISSTNTAQTRASLDHSETGSESTVVGHISANNPLPVPPKSPSLQAFSIRHYRQSSRSGGSSRSTPRSRNNNNNDNNNNHRDRHHHRRPHSQLHHKAPEPPSSSPSSSSRGRESRTPHPPSLGPSTSRQYQNINHRYSRSALANSMNRPLPPIIDKNRGVSNNVMNDNNVAGQQNSELQANDDTSLPESLSSNNGSHREERITTTFLRPRQQQPVTMFVTENEVMEYGVDRSTSIYKDSCLPSVFKRPWGNRASVSTSTTNSSNLMANSGASSSAPGASSPTTREGHRLGLPRSTGFHLPSPTQGFLRRRLGQLTGSSGSNESFSLISFRHLSARPRSSSAPSTPSANELRDNYFEQNLPDGSVPNIDDESRDNEADGAHYFTDDEFALKEPLARPMVNDDTHVFSRSTSALEVHPAVRFASEVLESEASMEKEQRRFRGISICEASHILAAKVKTAVRKIKLPICPPSLEDNDFGFDAYGDTSTEVKRSSFMYNQVTATTSMPNMLANESRCEKCGRALTMRNFYVLCQRRHAFCLHCIEAHALPIVESGSLKIPCASVTPCPALISFNELERCFGKETIRYILLNTRNATKSPIASVSNTTQFVNDNSLGESDIPRPLQSPNSPTMSGYSSGTNIQMFAKNKVQRRHARMVSISNALNANPDAIIEISRSNPDTDIEDGVDGDSIGTRPNCAPERKLTARTTTVSTGRRTYLSKSQSVESLETSVSNKDSGVMGNVNAGFDESSYYSGFVTKKPLSGAESGDDSGQAKAIGRNVSSKRIHLESIRLTPMSLSPFPESPESEPAKRESAQSKVSQATSSCITAKSGIQKRLFNRSPPPVPQRTNASNILALAGSRGTWVTPNQVNSGFFNNLDLYADALDYFDSIKPHSRLSDFVMNVSHVRTADQKLMESYLKELEELRDQMAAIDESSPDSVMKAIDKMITPAQIHSPWRPNGLSFDTDLDFLAPSSTHSTPKFENVPKISRSPTAKPRPKRSTNNSDQMRPSITDSSAELWLDALDFGTNVTSLENVDKRIKKGLRTAGLSTSHASGMYHNEKLHHSQLTAGCGNLHSEGYKFGGRVDDPDSDSEETLWYQLSSMSQPDLLEVKRSYETNRSQNRKDGITDQKNGTTRSSASPSLDSDLLEAVQLNADLYVQLQSVYIE</sequence>
<gene>
    <name evidence="3" type="ORF">H4219_005287</name>
</gene>
<feature type="coiled-coil region" evidence="1">
    <location>
        <begin position="1070"/>
        <end position="1097"/>
    </location>
</feature>
<accession>A0A9W8DPU0</accession>
<feature type="compositionally biased region" description="Low complexity" evidence="2">
    <location>
        <begin position="222"/>
        <end position="244"/>
    </location>
</feature>
<evidence type="ECO:0000313" key="4">
    <source>
        <dbReference type="Proteomes" id="UP001150538"/>
    </source>
</evidence>
<feature type="region of interest" description="Disordered" evidence="2">
    <location>
        <begin position="956"/>
        <end position="985"/>
    </location>
</feature>
<dbReference type="EMBL" id="JANBPU010000276">
    <property type="protein sequence ID" value="KAJ1913253.1"/>
    <property type="molecule type" value="Genomic_DNA"/>
</dbReference>
<dbReference type="OrthoDB" id="10685474at2759"/>
<evidence type="ECO:0000256" key="1">
    <source>
        <dbReference type="SAM" id="Coils"/>
    </source>
</evidence>
<feature type="compositionally biased region" description="Basic residues" evidence="2">
    <location>
        <begin position="248"/>
        <end position="262"/>
    </location>
</feature>
<keyword evidence="1" id="KW-0175">Coiled coil</keyword>
<feature type="region of interest" description="Disordered" evidence="2">
    <location>
        <begin position="1279"/>
        <end position="1305"/>
    </location>
</feature>
<organism evidence="3 4">
    <name type="scientific">Mycoemilia scoparia</name>
    <dbReference type="NCBI Taxonomy" id="417184"/>
    <lineage>
        <taxon>Eukaryota</taxon>
        <taxon>Fungi</taxon>
        <taxon>Fungi incertae sedis</taxon>
        <taxon>Zoopagomycota</taxon>
        <taxon>Kickxellomycotina</taxon>
        <taxon>Kickxellomycetes</taxon>
        <taxon>Kickxellales</taxon>
        <taxon>Kickxellaceae</taxon>
        <taxon>Mycoemilia</taxon>
    </lineage>
</organism>
<feature type="compositionally biased region" description="Polar residues" evidence="2">
    <location>
        <begin position="326"/>
        <end position="362"/>
    </location>
</feature>
<protein>
    <submittedName>
        <fullName evidence="3">Uncharacterized protein</fullName>
    </submittedName>
</protein>
<feature type="compositionally biased region" description="Polar residues" evidence="2">
    <location>
        <begin position="117"/>
        <end position="147"/>
    </location>
</feature>
<feature type="compositionally biased region" description="Basic and acidic residues" evidence="2">
    <location>
        <begin position="1279"/>
        <end position="1291"/>
    </location>
</feature>
<feature type="region of interest" description="Disordered" evidence="2">
    <location>
        <begin position="523"/>
        <end position="544"/>
    </location>
</feature>
<feature type="compositionally biased region" description="Polar residues" evidence="2">
    <location>
        <begin position="1163"/>
        <end position="1174"/>
    </location>
</feature>
<feature type="compositionally biased region" description="Low complexity" evidence="2">
    <location>
        <begin position="421"/>
        <end position="448"/>
    </location>
</feature>
<evidence type="ECO:0000256" key="2">
    <source>
        <dbReference type="SAM" id="MobiDB-lite"/>
    </source>
</evidence>
<dbReference type="Proteomes" id="UP001150538">
    <property type="component" value="Unassembled WGS sequence"/>
</dbReference>
<proteinExistence type="predicted"/>
<feature type="compositionally biased region" description="Polar residues" evidence="2">
    <location>
        <begin position="290"/>
        <end position="314"/>
    </location>
</feature>
<feature type="region of interest" description="Disordered" evidence="2">
    <location>
        <begin position="417"/>
        <end position="471"/>
    </location>
</feature>